<evidence type="ECO:0000313" key="2">
    <source>
        <dbReference type="Proteomes" id="UP000410492"/>
    </source>
</evidence>
<name>A0A653CE50_CALMS</name>
<gene>
    <name evidence="1" type="ORF">CALMAC_LOCUS8331</name>
</gene>
<dbReference type="Proteomes" id="UP000410492">
    <property type="component" value="Unassembled WGS sequence"/>
</dbReference>
<dbReference type="AlphaFoldDB" id="A0A653CE50"/>
<dbReference type="EMBL" id="CAACVG010007573">
    <property type="protein sequence ID" value="VEN46138.1"/>
    <property type="molecule type" value="Genomic_DNA"/>
</dbReference>
<keyword evidence="2" id="KW-1185">Reference proteome</keyword>
<dbReference type="OrthoDB" id="7789829at2759"/>
<protein>
    <submittedName>
        <fullName evidence="1">Uncharacterized protein</fullName>
    </submittedName>
</protein>
<proteinExistence type="predicted"/>
<reference evidence="1 2" key="1">
    <citation type="submission" date="2019-01" db="EMBL/GenBank/DDBJ databases">
        <authorList>
            <person name="Sayadi A."/>
        </authorList>
    </citation>
    <scope>NUCLEOTIDE SEQUENCE [LARGE SCALE GENOMIC DNA]</scope>
</reference>
<sequence length="17" mass="2074">MEDTSRDLTRWQNLTAH</sequence>
<evidence type="ECO:0000313" key="1">
    <source>
        <dbReference type="EMBL" id="VEN46138.1"/>
    </source>
</evidence>
<organism evidence="1 2">
    <name type="scientific">Callosobruchus maculatus</name>
    <name type="common">Southern cowpea weevil</name>
    <name type="synonym">Pulse bruchid</name>
    <dbReference type="NCBI Taxonomy" id="64391"/>
    <lineage>
        <taxon>Eukaryota</taxon>
        <taxon>Metazoa</taxon>
        <taxon>Ecdysozoa</taxon>
        <taxon>Arthropoda</taxon>
        <taxon>Hexapoda</taxon>
        <taxon>Insecta</taxon>
        <taxon>Pterygota</taxon>
        <taxon>Neoptera</taxon>
        <taxon>Endopterygota</taxon>
        <taxon>Coleoptera</taxon>
        <taxon>Polyphaga</taxon>
        <taxon>Cucujiformia</taxon>
        <taxon>Chrysomeloidea</taxon>
        <taxon>Chrysomelidae</taxon>
        <taxon>Bruchinae</taxon>
        <taxon>Bruchini</taxon>
        <taxon>Callosobruchus</taxon>
    </lineage>
</organism>
<accession>A0A653CE50</accession>